<feature type="domain" description="HTH deoR-type" evidence="3">
    <location>
        <begin position="1"/>
        <end position="53"/>
    </location>
</feature>
<accession>A0A1Q9LMW3</accession>
<dbReference type="InterPro" id="IPR057727">
    <property type="entry name" value="WCX_dom"/>
</dbReference>
<dbReference type="InterPro" id="IPR036388">
    <property type="entry name" value="WH-like_DNA-bd_sf"/>
</dbReference>
<evidence type="ECO:0000259" key="3">
    <source>
        <dbReference type="PROSITE" id="PS51000"/>
    </source>
</evidence>
<protein>
    <submittedName>
        <fullName evidence="4">Transcriptional regulator</fullName>
    </submittedName>
</protein>
<sequence length="312" mass="33693">MLAILQNGGTRTVADLARRLEVDERTVRRYVEHLVDLDVPVRSVRGRHGGYRLAPGYRMPPLMLTDDEALAVLLGLVASRRAGLLSTSASAAEGAAAKVRRVLPEALGARLDALLEVAAFTAPARPGLTAETEVLLTLARAARDRHPVALTYTAGHGRTSERVVHPYGVVAHSGRWYVTGHDSASSDLRTFRVDRISAVQVRAGAFTAPEDFDAGEHLVSALAAAPHRHRVVVRVNATPERVRAVFPPTVATLEPVTGEGSWLRARFQVESLDWVPAALAALDRPFAVEEPAELRDRVRGFAARLTAWAGEG</sequence>
<keyword evidence="5" id="KW-1185">Reference proteome</keyword>
<dbReference type="Pfam" id="PF13280">
    <property type="entry name" value="WYL"/>
    <property type="match status" value="1"/>
</dbReference>
<evidence type="ECO:0000256" key="2">
    <source>
        <dbReference type="ARBA" id="ARBA00023163"/>
    </source>
</evidence>
<dbReference type="InterPro" id="IPR026881">
    <property type="entry name" value="WYL_dom"/>
</dbReference>
<dbReference type="InterPro" id="IPR013196">
    <property type="entry name" value="HTH_11"/>
</dbReference>
<dbReference type="AlphaFoldDB" id="A0A1Q9LMW3"/>
<dbReference type="Gene3D" id="1.10.10.10">
    <property type="entry name" value="Winged helix-like DNA-binding domain superfamily/Winged helix DNA-binding domain"/>
    <property type="match status" value="1"/>
</dbReference>
<evidence type="ECO:0000313" key="5">
    <source>
        <dbReference type="Proteomes" id="UP000186040"/>
    </source>
</evidence>
<dbReference type="PROSITE" id="PS52050">
    <property type="entry name" value="WYL"/>
    <property type="match status" value="1"/>
</dbReference>
<reference evidence="4 5" key="1">
    <citation type="submission" date="2016-10" db="EMBL/GenBank/DDBJ databases">
        <title>The Draft Genome Sequence of Actinokineospora bangkokensis 44EHWT reveals the biosynthetic pathway of antifungal compounds Thailandins with unusual extender unit butylmalonyl-CoA.</title>
        <authorList>
            <person name="Greule A."/>
            <person name="Intra B."/>
            <person name="Flemming S."/>
            <person name="Rommel M.G."/>
            <person name="Panbangred W."/>
            <person name="Bechthold A."/>
        </authorList>
    </citation>
    <scope>NUCLEOTIDE SEQUENCE [LARGE SCALE GENOMIC DNA]</scope>
    <source>
        <strain evidence="4 5">44EHW</strain>
    </source>
</reference>
<dbReference type="Pfam" id="PF25583">
    <property type="entry name" value="WCX"/>
    <property type="match status" value="1"/>
</dbReference>
<organism evidence="4 5">
    <name type="scientific">Actinokineospora bangkokensis</name>
    <dbReference type="NCBI Taxonomy" id="1193682"/>
    <lineage>
        <taxon>Bacteria</taxon>
        <taxon>Bacillati</taxon>
        <taxon>Actinomycetota</taxon>
        <taxon>Actinomycetes</taxon>
        <taxon>Pseudonocardiales</taxon>
        <taxon>Pseudonocardiaceae</taxon>
        <taxon>Actinokineospora</taxon>
    </lineage>
</organism>
<dbReference type="PROSITE" id="PS51000">
    <property type="entry name" value="HTH_DEOR_2"/>
    <property type="match status" value="1"/>
</dbReference>
<evidence type="ECO:0000313" key="4">
    <source>
        <dbReference type="EMBL" id="OLR93386.1"/>
    </source>
</evidence>
<name>A0A1Q9LMW3_9PSEU</name>
<dbReference type="EMBL" id="MKQR01000011">
    <property type="protein sequence ID" value="OLR93386.1"/>
    <property type="molecule type" value="Genomic_DNA"/>
</dbReference>
<keyword evidence="1" id="KW-0805">Transcription regulation</keyword>
<comment type="caution">
    <text evidence="4">The sequence shown here is derived from an EMBL/GenBank/DDBJ whole genome shotgun (WGS) entry which is preliminary data.</text>
</comment>
<dbReference type="PANTHER" id="PTHR34580:SF3">
    <property type="entry name" value="PROTEIN PAFB"/>
    <property type="match status" value="1"/>
</dbReference>
<dbReference type="STRING" id="1193682.BJP25_17330"/>
<dbReference type="PANTHER" id="PTHR34580">
    <property type="match status" value="1"/>
</dbReference>
<dbReference type="InterPro" id="IPR051534">
    <property type="entry name" value="CBASS_pafABC_assoc_protein"/>
</dbReference>
<dbReference type="GO" id="GO:0003700">
    <property type="term" value="F:DNA-binding transcription factor activity"/>
    <property type="evidence" value="ECO:0007669"/>
    <property type="project" value="InterPro"/>
</dbReference>
<gene>
    <name evidence="4" type="ORF">BJP25_17330</name>
</gene>
<dbReference type="Proteomes" id="UP000186040">
    <property type="component" value="Unassembled WGS sequence"/>
</dbReference>
<evidence type="ECO:0000256" key="1">
    <source>
        <dbReference type="ARBA" id="ARBA00023015"/>
    </source>
</evidence>
<dbReference type="Pfam" id="PF08279">
    <property type="entry name" value="HTH_11"/>
    <property type="match status" value="1"/>
</dbReference>
<dbReference type="InterPro" id="IPR001034">
    <property type="entry name" value="DeoR_HTH"/>
</dbReference>
<dbReference type="OrthoDB" id="3616433at2"/>
<keyword evidence="2" id="KW-0804">Transcription</keyword>
<proteinExistence type="predicted"/>
<dbReference type="SUPFAM" id="SSF46785">
    <property type="entry name" value="Winged helix' DNA-binding domain"/>
    <property type="match status" value="1"/>
</dbReference>
<dbReference type="InterPro" id="IPR036390">
    <property type="entry name" value="WH_DNA-bd_sf"/>
</dbReference>